<gene>
    <name evidence="1" type="ORF">SS7213T_03760</name>
</gene>
<evidence type="ECO:0000313" key="1">
    <source>
        <dbReference type="EMBL" id="EHJ08510.1"/>
    </source>
</evidence>
<keyword evidence="2" id="KW-1185">Reference proteome</keyword>
<dbReference type="RefSeq" id="WP_002462574.1">
    <property type="nucleotide sequence ID" value="NZ_AEUN01000298.1"/>
</dbReference>
<name>G5JH23_9STAP</name>
<protein>
    <recommendedName>
        <fullName evidence="3">Uroporphyrin-III C-methyltransferase</fullName>
    </recommendedName>
</protein>
<dbReference type="AlphaFoldDB" id="G5JH23"/>
<dbReference type="InterPro" id="IPR052552">
    <property type="entry name" value="YeaO-like"/>
</dbReference>
<proteinExistence type="predicted"/>
<dbReference type="PANTHER" id="PTHR36849:SF1">
    <property type="entry name" value="CYTOPLASMIC PROTEIN"/>
    <property type="match status" value="1"/>
</dbReference>
<sequence>MTVDIERIYDHKQEQGVVRVLVDRVWPRGISKEKAQLDHWLKDVGPTTELRKWFNHDPQRFQAFKEKYEQELHQNDDQKAAFKELQDIVNNNEHVLLLYAAKDEQYNQAVVLQQLLTE</sequence>
<dbReference type="PANTHER" id="PTHR36849">
    <property type="entry name" value="CYTOPLASMIC PROTEIN-RELATED"/>
    <property type="match status" value="1"/>
</dbReference>
<dbReference type="PATRIC" id="fig|911238.3.peg.613"/>
<evidence type="ECO:0000313" key="2">
    <source>
        <dbReference type="Proteomes" id="UP000005413"/>
    </source>
</evidence>
<reference evidence="1 2" key="1">
    <citation type="journal article" date="2012" name="BMC Genomics">
        <title>Comparative genomic analysis of the genus Staphylococcus including Staphylococcus aureus and its newly described sister species Staphylococcus simiae.</title>
        <authorList>
            <person name="Suzuki H."/>
            <person name="Lefebure T."/>
            <person name="Pavinski Bitar P."/>
            <person name="Stanhope M.J."/>
        </authorList>
    </citation>
    <scope>NUCLEOTIDE SEQUENCE [LARGE SCALE GENOMIC DNA]</scope>
    <source>
        <strain evidence="1 2">CCM 7213</strain>
    </source>
</reference>
<dbReference type="Pfam" id="PF22752">
    <property type="entry name" value="DUF488-N3i"/>
    <property type="match status" value="1"/>
</dbReference>
<organism evidence="1 2">
    <name type="scientific">Staphylococcus simiae CCM 7213 = CCUG 51256</name>
    <dbReference type="NCBI Taxonomy" id="911238"/>
    <lineage>
        <taxon>Bacteria</taxon>
        <taxon>Bacillati</taxon>
        <taxon>Bacillota</taxon>
        <taxon>Bacilli</taxon>
        <taxon>Bacillales</taxon>
        <taxon>Staphylococcaceae</taxon>
        <taxon>Staphylococcus</taxon>
    </lineage>
</organism>
<dbReference type="EMBL" id="AEUN01000298">
    <property type="protein sequence ID" value="EHJ08510.1"/>
    <property type="molecule type" value="Genomic_DNA"/>
</dbReference>
<dbReference type="Proteomes" id="UP000005413">
    <property type="component" value="Unassembled WGS sequence"/>
</dbReference>
<evidence type="ECO:0008006" key="3">
    <source>
        <dbReference type="Google" id="ProtNLM"/>
    </source>
</evidence>
<accession>G5JH23</accession>
<dbReference type="OrthoDB" id="9790745at2"/>
<comment type="caution">
    <text evidence="1">The sequence shown here is derived from an EMBL/GenBank/DDBJ whole genome shotgun (WGS) entry which is preliminary data.</text>
</comment>